<keyword evidence="1" id="KW-0472">Membrane</keyword>
<feature type="transmembrane region" description="Helical" evidence="1">
    <location>
        <begin position="69"/>
        <end position="88"/>
    </location>
</feature>
<dbReference type="OrthoDB" id="434647at2759"/>
<evidence type="ECO:0000256" key="2">
    <source>
        <dbReference type="SAM" id="MobiDB-lite"/>
    </source>
</evidence>
<dbReference type="RefSeq" id="XP_033536485.1">
    <property type="nucleotide sequence ID" value="XM_033678885.1"/>
</dbReference>
<gene>
    <name evidence="3 5" type="ORF">P152DRAFT_455892</name>
</gene>
<dbReference type="EMBL" id="ML975152">
    <property type="protein sequence ID" value="KAF1814854.1"/>
    <property type="molecule type" value="Genomic_DNA"/>
</dbReference>
<sequence length="313" mass="34561">MFGIIADTLTTGLTVLLPVFLSYKTLQQHPPSALSPWLIYFLILTLLLQAESTFAFILDFVPFYSWLRLFAYAYLILPGTQGATYLYAEHLEPFLRQYERDIDEFIANAHDKSRKAGLDYLKKTVEYVRVNVLGMPPRTPTPPPSRQTSATYTQQLLSRFALPARDGVFAAPAMGAAGDLYGLLTSAVSAISGSPASREAQAEELSRSGMLVPDGLRGDERINYVSTQRERLRVLLQAFDREAVSMAAGEPAAGQWGGGGDYMRKSRSEAEFDRIEIDEAGSEGPSGGWMPWNWSPNRQAEEQARASGVDFSG</sequence>
<keyword evidence="1" id="KW-1133">Transmembrane helix</keyword>
<comment type="caution">
    <text evidence="1">Lacks conserved residue(s) required for the propagation of feature annotation.</text>
</comment>
<accession>A0A6G1GA03</accession>
<feature type="transmembrane region" description="Helical" evidence="1">
    <location>
        <begin position="6"/>
        <end position="26"/>
    </location>
</feature>
<comment type="similarity">
    <text evidence="1">Belongs to the DP1 family.</text>
</comment>
<feature type="region of interest" description="Disordered" evidence="2">
    <location>
        <begin position="279"/>
        <end position="313"/>
    </location>
</feature>
<name>A0A6G1GA03_9PEZI</name>
<proteinExistence type="inferred from homology"/>
<dbReference type="Proteomes" id="UP000504638">
    <property type="component" value="Unplaced"/>
</dbReference>
<dbReference type="PANTHER" id="PTHR12300:SF177">
    <property type="entry name" value="PROTEIN YOP1"/>
    <property type="match status" value="1"/>
</dbReference>
<evidence type="ECO:0000313" key="5">
    <source>
        <dbReference type="RefSeq" id="XP_033536485.1"/>
    </source>
</evidence>
<comment type="subcellular location">
    <subcellularLocation>
        <location evidence="1">Membrane</location>
        <topology evidence="1">Multi-pass membrane protein</topology>
    </subcellularLocation>
</comment>
<dbReference type="Pfam" id="PF03134">
    <property type="entry name" value="TB2_DP1_HVA22"/>
    <property type="match status" value="1"/>
</dbReference>
<keyword evidence="4" id="KW-1185">Reference proteome</keyword>
<reference evidence="3 5" key="1">
    <citation type="submission" date="2020-01" db="EMBL/GenBank/DDBJ databases">
        <authorList>
            <consortium name="DOE Joint Genome Institute"/>
            <person name="Haridas S."/>
            <person name="Albert R."/>
            <person name="Binder M."/>
            <person name="Bloem J."/>
            <person name="Labutti K."/>
            <person name="Salamov A."/>
            <person name="Andreopoulos B."/>
            <person name="Baker S.E."/>
            <person name="Barry K."/>
            <person name="Bills G."/>
            <person name="Bluhm B.H."/>
            <person name="Cannon C."/>
            <person name="Castanera R."/>
            <person name="Culley D.E."/>
            <person name="Daum C."/>
            <person name="Ezra D."/>
            <person name="Gonzalez J.B."/>
            <person name="Henrissat B."/>
            <person name="Kuo A."/>
            <person name="Liang C."/>
            <person name="Lipzen A."/>
            <person name="Lutzoni F."/>
            <person name="Magnuson J."/>
            <person name="Mondo S."/>
            <person name="Nolan M."/>
            <person name="Ohm R."/>
            <person name="Pangilinan J."/>
            <person name="Park H.-J."/>
            <person name="Ramirez L."/>
            <person name="Alfaro M."/>
            <person name="Sun H."/>
            <person name="Tritt A."/>
            <person name="Yoshinaga Y."/>
            <person name="Zwiers L.-H."/>
            <person name="Turgeon B.G."/>
            <person name="Goodwin S.B."/>
            <person name="Spatafora J.W."/>
            <person name="Crous P.W."/>
            <person name="Grigoriev I.V."/>
        </authorList>
    </citation>
    <scope>NUCLEOTIDE SEQUENCE</scope>
    <source>
        <strain evidence="3 5">CBS 781.70</strain>
    </source>
</reference>
<keyword evidence="1" id="KW-0812">Transmembrane</keyword>
<evidence type="ECO:0000313" key="4">
    <source>
        <dbReference type="Proteomes" id="UP000504638"/>
    </source>
</evidence>
<dbReference type="GeneID" id="54419455"/>
<evidence type="ECO:0000313" key="3">
    <source>
        <dbReference type="EMBL" id="KAF1814854.1"/>
    </source>
</evidence>
<organism evidence="3">
    <name type="scientific">Eremomyces bilateralis CBS 781.70</name>
    <dbReference type="NCBI Taxonomy" id="1392243"/>
    <lineage>
        <taxon>Eukaryota</taxon>
        <taxon>Fungi</taxon>
        <taxon>Dikarya</taxon>
        <taxon>Ascomycota</taxon>
        <taxon>Pezizomycotina</taxon>
        <taxon>Dothideomycetes</taxon>
        <taxon>Dothideomycetes incertae sedis</taxon>
        <taxon>Eremomycetales</taxon>
        <taxon>Eremomycetaceae</taxon>
        <taxon>Eremomyces</taxon>
    </lineage>
</organism>
<feature type="transmembrane region" description="Helical" evidence="1">
    <location>
        <begin position="38"/>
        <end position="57"/>
    </location>
</feature>
<evidence type="ECO:0000256" key="1">
    <source>
        <dbReference type="RuleBase" id="RU362006"/>
    </source>
</evidence>
<dbReference type="InterPro" id="IPR004345">
    <property type="entry name" value="TB2_DP1_HVA22"/>
</dbReference>
<reference evidence="5" key="2">
    <citation type="submission" date="2020-04" db="EMBL/GenBank/DDBJ databases">
        <authorList>
            <consortium name="NCBI Genome Project"/>
        </authorList>
    </citation>
    <scope>NUCLEOTIDE SEQUENCE</scope>
    <source>
        <strain evidence="5">CBS 781.70</strain>
    </source>
</reference>
<reference evidence="5" key="3">
    <citation type="submission" date="2025-04" db="UniProtKB">
        <authorList>
            <consortium name="RefSeq"/>
        </authorList>
    </citation>
    <scope>IDENTIFICATION</scope>
    <source>
        <strain evidence="5">CBS 781.70</strain>
    </source>
</reference>
<dbReference type="AlphaFoldDB" id="A0A6G1GA03"/>
<dbReference type="PANTHER" id="PTHR12300">
    <property type="entry name" value="HVA22-LIKE PROTEINS"/>
    <property type="match status" value="1"/>
</dbReference>
<protein>
    <recommendedName>
        <fullName evidence="1">Protein YOP1</fullName>
    </recommendedName>
</protein>
<dbReference type="GO" id="GO:0016020">
    <property type="term" value="C:membrane"/>
    <property type="evidence" value="ECO:0007669"/>
    <property type="project" value="UniProtKB-SubCell"/>
</dbReference>